<evidence type="ECO:0000313" key="6">
    <source>
        <dbReference type="EMBL" id="PRD41725.1"/>
    </source>
</evidence>
<dbReference type="SMART" id="SM00530">
    <property type="entry name" value="HTH_XRE"/>
    <property type="match status" value="1"/>
</dbReference>
<evidence type="ECO:0000259" key="5">
    <source>
        <dbReference type="PROSITE" id="PS50943"/>
    </source>
</evidence>
<dbReference type="SUPFAM" id="SSF47413">
    <property type="entry name" value="lambda repressor-like DNA-binding domains"/>
    <property type="match status" value="1"/>
</dbReference>
<organism evidence="6 7">
    <name type="scientific">Phyllobacterium phragmitis</name>
    <dbReference type="NCBI Taxonomy" id="2670329"/>
    <lineage>
        <taxon>Bacteria</taxon>
        <taxon>Pseudomonadati</taxon>
        <taxon>Pseudomonadota</taxon>
        <taxon>Alphaproteobacteria</taxon>
        <taxon>Hyphomicrobiales</taxon>
        <taxon>Phyllobacteriaceae</taxon>
        <taxon>Phyllobacterium</taxon>
    </lineage>
</organism>
<dbReference type="InterPro" id="IPR018653">
    <property type="entry name" value="ScfR_C"/>
</dbReference>
<evidence type="ECO:0000256" key="3">
    <source>
        <dbReference type="ARBA" id="ARBA00023125"/>
    </source>
</evidence>
<reference evidence="6 7" key="1">
    <citation type="submission" date="2018-02" db="EMBL/GenBank/DDBJ databases">
        <title>The draft genome of Phyllobacterium sp. 1N-3.</title>
        <authorList>
            <person name="Liu L."/>
            <person name="Li L."/>
            <person name="Zhang X."/>
            <person name="Wang T."/>
            <person name="Liang L."/>
        </authorList>
    </citation>
    <scope>NUCLEOTIDE SEQUENCE [LARGE SCALE GENOMIC DNA]</scope>
    <source>
        <strain evidence="6 7">1N-3</strain>
    </source>
</reference>
<evidence type="ECO:0000313" key="7">
    <source>
        <dbReference type="Proteomes" id="UP000239434"/>
    </source>
</evidence>
<dbReference type="PANTHER" id="PTHR46797:SF23">
    <property type="entry name" value="HTH-TYPE TRANSCRIPTIONAL REGULATOR SUTR"/>
    <property type="match status" value="1"/>
</dbReference>
<comment type="similarity">
    <text evidence="1">Belongs to the short-chain fatty acyl-CoA assimilation regulator (ScfR) family.</text>
</comment>
<evidence type="ECO:0000256" key="2">
    <source>
        <dbReference type="ARBA" id="ARBA00023015"/>
    </source>
</evidence>
<dbReference type="RefSeq" id="WP_105743683.1">
    <property type="nucleotide sequence ID" value="NZ_PVBR01000017.1"/>
</dbReference>
<proteinExistence type="inferred from homology"/>
<protein>
    <submittedName>
        <fullName evidence="6">XRE family transcriptional regulator</fullName>
    </submittedName>
</protein>
<dbReference type="Gene3D" id="1.10.260.40">
    <property type="entry name" value="lambda repressor-like DNA-binding domains"/>
    <property type="match status" value="1"/>
</dbReference>
<dbReference type="Pfam" id="PF01381">
    <property type="entry name" value="HTH_3"/>
    <property type="match status" value="1"/>
</dbReference>
<feature type="domain" description="HTH cro/C1-type" evidence="5">
    <location>
        <begin position="10"/>
        <end position="64"/>
    </location>
</feature>
<dbReference type="Pfam" id="PF06114">
    <property type="entry name" value="Peptidase_M78"/>
    <property type="match status" value="1"/>
</dbReference>
<dbReference type="GO" id="GO:0003700">
    <property type="term" value="F:DNA-binding transcription factor activity"/>
    <property type="evidence" value="ECO:0007669"/>
    <property type="project" value="TreeGrafter"/>
</dbReference>
<dbReference type="GO" id="GO:0005829">
    <property type="term" value="C:cytosol"/>
    <property type="evidence" value="ECO:0007669"/>
    <property type="project" value="TreeGrafter"/>
</dbReference>
<dbReference type="Pfam" id="PF09856">
    <property type="entry name" value="ScfRs"/>
    <property type="match status" value="1"/>
</dbReference>
<dbReference type="PANTHER" id="PTHR46797">
    <property type="entry name" value="HTH-TYPE TRANSCRIPTIONAL REGULATOR"/>
    <property type="match status" value="1"/>
</dbReference>
<dbReference type="Proteomes" id="UP000239434">
    <property type="component" value="Unassembled WGS sequence"/>
</dbReference>
<keyword evidence="7" id="KW-1185">Reference proteome</keyword>
<accession>A0A2S9IMI2</accession>
<dbReference type="CDD" id="cd00093">
    <property type="entry name" value="HTH_XRE"/>
    <property type="match status" value="1"/>
</dbReference>
<comment type="caution">
    <text evidence="6">The sequence shown here is derived from an EMBL/GenBank/DDBJ whole genome shotgun (WGS) entry which is preliminary data.</text>
</comment>
<dbReference type="InterPro" id="IPR010359">
    <property type="entry name" value="IrrE_HExxH"/>
</dbReference>
<keyword evidence="3" id="KW-0238">DNA-binding</keyword>
<dbReference type="EMBL" id="PVBR01000017">
    <property type="protein sequence ID" value="PRD41725.1"/>
    <property type="molecule type" value="Genomic_DNA"/>
</dbReference>
<dbReference type="AlphaFoldDB" id="A0A2S9IMI2"/>
<dbReference type="InterPro" id="IPR010982">
    <property type="entry name" value="Lambda_DNA-bd_dom_sf"/>
</dbReference>
<dbReference type="PROSITE" id="PS50943">
    <property type="entry name" value="HTH_CROC1"/>
    <property type="match status" value="1"/>
</dbReference>
<keyword evidence="4" id="KW-0804">Transcription</keyword>
<evidence type="ECO:0000256" key="4">
    <source>
        <dbReference type="ARBA" id="ARBA00023163"/>
    </source>
</evidence>
<dbReference type="InterPro" id="IPR050807">
    <property type="entry name" value="TransReg_Diox_bact_type"/>
</dbReference>
<sequence>MTGTLTGLKIRSLRKNAGFTQSALAGRVGISASYLNLIEGNKRPAAGALIVRLAAELGVAPSELDGHAERRLIEMLEELATDPRIGGKTPKTRATEDLVGRHPEWTDIILKLYRAFRDQSHAVLALADRLNRDPFLGESVHRMLTSVTAISSAAEILGNVDDLGQADRERFLTIVAADSARLSQTARALLDFFDNSTMRVRSATSMEYVDAFIFQSDNYFPALEAIADKHRGDMPPDGHHDTGTDLANASPESIRFAAARGLAWEIAENHVNAITDAHRALPTEEARDLARAALIGYVAGAVLMPYDRFLKAAEDCRYDLDWLSRRFRVSHEQAAHRVATLRRPGATGVRFAYMRSDASGYVTKRLPLPGLPLPRYGTACPMWPIYGAFQTPGITARCFGELPSGERFLFFARAVEKQPTQVGHPRKLLSIMLACPAAEAPRVAYGDGLDATGAMLPVGTVCRLCTRMACTHRQEAPLIA</sequence>
<evidence type="ECO:0000256" key="1">
    <source>
        <dbReference type="ARBA" id="ARBA00007227"/>
    </source>
</evidence>
<gene>
    <name evidence="6" type="ORF">C5748_19885</name>
</gene>
<dbReference type="GO" id="GO:0003677">
    <property type="term" value="F:DNA binding"/>
    <property type="evidence" value="ECO:0007669"/>
    <property type="project" value="UniProtKB-KW"/>
</dbReference>
<name>A0A2S9IMI2_9HYPH</name>
<keyword evidence="2" id="KW-0805">Transcription regulation</keyword>
<dbReference type="InterPro" id="IPR001387">
    <property type="entry name" value="Cro/C1-type_HTH"/>
</dbReference>